<reference evidence="1" key="1">
    <citation type="submission" date="2022-05" db="EMBL/GenBank/DDBJ databases">
        <title>Megaplasmid of Vibrio parahaemolyticus.</title>
        <authorList>
            <person name="Strauch E."/>
            <person name="Borowiak M."/>
        </authorList>
    </citation>
    <scope>NUCLEOTIDE SEQUENCE</scope>
    <source>
        <strain evidence="1">16-VB00198</strain>
        <plasmid evidence="1">pVP-16-VB00198-1</plasmid>
    </source>
</reference>
<keyword evidence="1" id="KW-0614">Plasmid</keyword>
<dbReference type="EMBL" id="CP097357">
    <property type="protein sequence ID" value="UYV29826.1"/>
    <property type="molecule type" value="Genomic_DNA"/>
</dbReference>
<gene>
    <name evidence="1" type="ORF">M5598_27990</name>
</gene>
<proteinExistence type="predicted"/>
<dbReference type="RefSeq" id="WP_053312656.1">
    <property type="nucleotide sequence ID" value="NZ_CP062152.1"/>
</dbReference>
<dbReference type="AlphaFoldDB" id="A0AA46UQJ2"/>
<evidence type="ECO:0000313" key="2">
    <source>
        <dbReference type="Proteomes" id="UP001163036"/>
    </source>
</evidence>
<organism evidence="1 2">
    <name type="scientific">Vibrio parahaemolyticus</name>
    <dbReference type="NCBI Taxonomy" id="670"/>
    <lineage>
        <taxon>Bacteria</taxon>
        <taxon>Pseudomonadati</taxon>
        <taxon>Pseudomonadota</taxon>
        <taxon>Gammaproteobacteria</taxon>
        <taxon>Vibrionales</taxon>
        <taxon>Vibrionaceae</taxon>
        <taxon>Vibrio</taxon>
    </lineage>
</organism>
<geneLocation type="plasmid" evidence="1 2">
    <name>pVP-16-VB00198-1</name>
</geneLocation>
<dbReference type="Proteomes" id="UP001163036">
    <property type="component" value="Plasmid pVP-16-VB00198-1"/>
</dbReference>
<protein>
    <submittedName>
        <fullName evidence="1">Uncharacterized protein</fullName>
    </submittedName>
</protein>
<sequence length="126" mass="14458">MPFQNKQALKNEISQFSYSVSENPFYLEICELDGSRIRANFEIHGVDNGHDDIACDDELIDLVVSGYLVLKYAMKNKIELDSDELKRVEGVDNKIIEFITEYVTKSIGQIGGELRLNMRIEEQCSY</sequence>
<evidence type="ECO:0000313" key="1">
    <source>
        <dbReference type="EMBL" id="UYV29826.1"/>
    </source>
</evidence>
<accession>A0AA46UQJ2</accession>
<name>A0AA46UQJ2_VIBPH</name>